<dbReference type="Pfam" id="PF20354">
    <property type="entry name" value="DUF6649"/>
    <property type="match status" value="2"/>
</dbReference>
<organism evidence="2 3">
    <name type="scientific">Aureobasidium uvarum</name>
    <dbReference type="NCBI Taxonomy" id="2773716"/>
    <lineage>
        <taxon>Eukaryota</taxon>
        <taxon>Fungi</taxon>
        <taxon>Dikarya</taxon>
        <taxon>Ascomycota</taxon>
        <taxon>Pezizomycotina</taxon>
        <taxon>Dothideomycetes</taxon>
        <taxon>Dothideomycetidae</taxon>
        <taxon>Dothideales</taxon>
        <taxon>Saccotheciaceae</taxon>
        <taxon>Aureobasidium</taxon>
    </lineage>
</organism>
<dbReference type="OrthoDB" id="5345504at2759"/>
<sequence>MRDEHNQRGGHGPTPRLSYGYSYSYSFSSSTRCPQGLKRTADDSFDDDHRFAKRFNLLNLGMAPLFLLPTPPTAHPSYCPPLLLPTPSTDADFSTANNHDKLYIPVSARPQLHTPLTRPPPTEEHMQLDDTKDRVYIHNLDDELADIESDEEKLIFLPDIEKKLNAIPRHILLGDKKDSHQELVLYNLPPSLSVPIEQDNVRKAILEARERAKERAANMPSLSSSPADGTPPEEQIETAHGYDSPDYGLDEDTNDMEEEDDAMDLS</sequence>
<reference evidence="2" key="1">
    <citation type="submission" date="2020-06" db="EMBL/GenBank/DDBJ databases">
        <authorList>
            <person name="Onetto C."/>
        </authorList>
    </citation>
    <scope>NUCLEOTIDE SEQUENCE</scope>
</reference>
<dbReference type="AlphaFoldDB" id="A0A9N8KS45"/>
<accession>A0A9N8KS45</accession>
<evidence type="ECO:0000313" key="2">
    <source>
        <dbReference type="EMBL" id="CAD0112942.1"/>
    </source>
</evidence>
<keyword evidence="3" id="KW-1185">Reference proteome</keyword>
<gene>
    <name evidence="2" type="ORF">AWRI4620_LOCUS7197</name>
</gene>
<evidence type="ECO:0000313" key="3">
    <source>
        <dbReference type="Proteomes" id="UP000745764"/>
    </source>
</evidence>
<dbReference type="InterPro" id="IPR046591">
    <property type="entry name" value="DUF6649"/>
</dbReference>
<dbReference type="Proteomes" id="UP000745764">
    <property type="component" value="Unassembled WGS sequence"/>
</dbReference>
<name>A0A9N8KS45_9PEZI</name>
<feature type="region of interest" description="Disordered" evidence="1">
    <location>
        <begin position="213"/>
        <end position="266"/>
    </location>
</feature>
<feature type="compositionally biased region" description="Acidic residues" evidence="1">
    <location>
        <begin position="248"/>
        <end position="266"/>
    </location>
</feature>
<evidence type="ECO:0000256" key="1">
    <source>
        <dbReference type="SAM" id="MobiDB-lite"/>
    </source>
</evidence>
<protein>
    <submittedName>
        <fullName evidence="2">Uncharacterized protein</fullName>
    </submittedName>
</protein>
<proteinExistence type="predicted"/>
<dbReference type="EMBL" id="CAINUL010000015">
    <property type="protein sequence ID" value="CAD0112942.1"/>
    <property type="molecule type" value="Genomic_DNA"/>
</dbReference>
<comment type="caution">
    <text evidence="2">The sequence shown here is derived from an EMBL/GenBank/DDBJ whole genome shotgun (WGS) entry which is preliminary data.</text>
</comment>